<name>A0ABN2QER1_9MICO</name>
<accession>A0ABN2QER1</accession>
<feature type="transmembrane region" description="Helical" evidence="1">
    <location>
        <begin position="24"/>
        <end position="51"/>
    </location>
</feature>
<reference evidence="2 3" key="1">
    <citation type="journal article" date="2019" name="Int. J. Syst. Evol. Microbiol.">
        <title>The Global Catalogue of Microorganisms (GCM) 10K type strain sequencing project: providing services to taxonomists for standard genome sequencing and annotation.</title>
        <authorList>
            <consortium name="The Broad Institute Genomics Platform"/>
            <consortium name="The Broad Institute Genome Sequencing Center for Infectious Disease"/>
            <person name="Wu L."/>
            <person name="Ma J."/>
        </authorList>
    </citation>
    <scope>NUCLEOTIDE SEQUENCE [LARGE SCALE GENOMIC DNA]</scope>
    <source>
        <strain evidence="2 3">JCM 13584</strain>
    </source>
</reference>
<evidence type="ECO:0000313" key="3">
    <source>
        <dbReference type="Proteomes" id="UP001499954"/>
    </source>
</evidence>
<keyword evidence="1" id="KW-0812">Transmembrane</keyword>
<evidence type="ECO:0000256" key="1">
    <source>
        <dbReference type="SAM" id="Phobius"/>
    </source>
</evidence>
<sequence length="96" mass="10089">MRLTGPMTSDPQSRARFGRNTSRIAIVGAAAAVISLVLPAIPALVVAFAAFVLGLVARRQLRVDPATGPSWVSIIALVLGGFIFVTQGAIVWFATR</sequence>
<keyword evidence="1" id="KW-0472">Membrane</keyword>
<evidence type="ECO:0008006" key="4">
    <source>
        <dbReference type="Google" id="ProtNLM"/>
    </source>
</evidence>
<protein>
    <recommendedName>
        <fullName evidence="4">DUF4190 domain-containing protein</fullName>
    </recommendedName>
</protein>
<gene>
    <name evidence="2" type="ORF">GCM10009717_14570</name>
</gene>
<keyword evidence="3" id="KW-1185">Reference proteome</keyword>
<keyword evidence="1" id="KW-1133">Transmembrane helix</keyword>
<organism evidence="2 3">
    <name type="scientific">Agromyces allii</name>
    <dbReference type="NCBI Taxonomy" id="393607"/>
    <lineage>
        <taxon>Bacteria</taxon>
        <taxon>Bacillati</taxon>
        <taxon>Actinomycetota</taxon>
        <taxon>Actinomycetes</taxon>
        <taxon>Micrococcales</taxon>
        <taxon>Microbacteriaceae</taxon>
        <taxon>Agromyces</taxon>
    </lineage>
</organism>
<comment type="caution">
    <text evidence="2">The sequence shown here is derived from an EMBL/GenBank/DDBJ whole genome shotgun (WGS) entry which is preliminary data.</text>
</comment>
<evidence type="ECO:0000313" key="2">
    <source>
        <dbReference type="EMBL" id="GAA1949394.1"/>
    </source>
</evidence>
<proteinExistence type="predicted"/>
<feature type="transmembrane region" description="Helical" evidence="1">
    <location>
        <begin position="71"/>
        <end position="94"/>
    </location>
</feature>
<dbReference type="EMBL" id="BAAAMK010000002">
    <property type="protein sequence ID" value="GAA1949394.1"/>
    <property type="molecule type" value="Genomic_DNA"/>
</dbReference>
<dbReference type="Proteomes" id="UP001499954">
    <property type="component" value="Unassembled WGS sequence"/>
</dbReference>